<dbReference type="AlphaFoldDB" id="A0AA88DAD4"/>
<dbReference type="EC" id="1.10.3.2" evidence="4 13"/>
<feature type="domain" description="Plastocyanin-like" evidence="16">
    <location>
        <begin position="41"/>
        <end position="154"/>
    </location>
</feature>
<evidence type="ECO:0000256" key="3">
    <source>
        <dbReference type="ARBA" id="ARBA00010609"/>
    </source>
</evidence>
<dbReference type="PANTHER" id="PTHR11709">
    <property type="entry name" value="MULTI-COPPER OXIDASE"/>
    <property type="match status" value="1"/>
</dbReference>
<organism evidence="17 18">
    <name type="scientific">Ficus carica</name>
    <name type="common">Common fig</name>
    <dbReference type="NCBI Taxonomy" id="3494"/>
    <lineage>
        <taxon>Eukaryota</taxon>
        <taxon>Viridiplantae</taxon>
        <taxon>Streptophyta</taxon>
        <taxon>Embryophyta</taxon>
        <taxon>Tracheophyta</taxon>
        <taxon>Spermatophyta</taxon>
        <taxon>Magnoliopsida</taxon>
        <taxon>eudicotyledons</taxon>
        <taxon>Gunneridae</taxon>
        <taxon>Pentapetalae</taxon>
        <taxon>rosids</taxon>
        <taxon>fabids</taxon>
        <taxon>Rosales</taxon>
        <taxon>Moraceae</taxon>
        <taxon>Ficeae</taxon>
        <taxon>Ficus</taxon>
    </lineage>
</organism>
<dbReference type="InterPro" id="IPR011706">
    <property type="entry name" value="Cu-oxidase_C"/>
</dbReference>
<dbReference type="CDD" id="cd13875">
    <property type="entry name" value="CuRO_2_LCC_plant"/>
    <property type="match status" value="1"/>
</dbReference>
<evidence type="ECO:0000259" key="15">
    <source>
        <dbReference type="Pfam" id="PF07731"/>
    </source>
</evidence>
<dbReference type="GO" id="GO:0052716">
    <property type="term" value="F:hydroquinone:oxygen oxidoreductase activity"/>
    <property type="evidence" value="ECO:0007669"/>
    <property type="project" value="UniProtKB-EC"/>
</dbReference>
<keyword evidence="6 13" id="KW-0964">Secreted</keyword>
<dbReference type="GO" id="GO:0046274">
    <property type="term" value="P:lignin catabolic process"/>
    <property type="evidence" value="ECO:0007669"/>
    <property type="project" value="UniProtKB-KW"/>
</dbReference>
<dbReference type="Pfam" id="PF07732">
    <property type="entry name" value="Cu-oxidase_3"/>
    <property type="match status" value="1"/>
</dbReference>
<evidence type="ECO:0000256" key="2">
    <source>
        <dbReference type="ARBA" id="ARBA00004271"/>
    </source>
</evidence>
<accession>A0AA88DAD4</accession>
<feature type="domain" description="Plastocyanin-like" evidence="14">
    <location>
        <begin position="167"/>
        <end position="318"/>
    </location>
</feature>
<comment type="cofactor">
    <cofactor evidence="13">
        <name>Cu cation</name>
        <dbReference type="ChEBI" id="CHEBI:23378"/>
    </cofactor>
    <text evidence="13">Binds 4 Cu cations per monomer.</text>
</comment>
<evidence type="ECO:0000259" key="14">
    <source>
        <dbReference type="Pfam" id="PF00394"/>
    </source>
</evidence>
<dbReference type="InterPro" id="IPR033138">
    <property type="entry name" value="Cu_oxidase_CS"/>
</dbReference>
<keyword evidence="13" id="KW-0732">Signal</keyword>
<dbReference type="EMBL" id="BTGU01000039">
    <property type="protein sequence ID" value="GMN51893.1"/>
    <property type="molecule type" value="Genomic_DNA"/>
</dbReference>
<evidence type="ECO:0000256" key="11">
    <source>
        <dbReference type="ARBA" id="ARBA00023180"/>
    </source>
</evidence>
<proteinExistence type="inferred from homology"/>
<gene>
    <name evidence="17" type="ORF">TIFTF001_021041</name>
</gene>
<feature type="domain" description="Plastocyanin-like" evidence="15">
    <location>
        <begin position="430"/>
        <end position="560"/>
    </location>
</feature>
<keyword evidence="8 13" id="KW-0677">Repeat</keyword>
<dbReference type="GO" id="GO:0048046">
    <property type="term" value="C:apoplast"/>
    <property type="evidence" value="ECO:0007669"/>
    <property type="project" value="UniProtKB-SubCell"/>
</dbReference>
<dbReference type="InterPro" id="IPR017761">
    <property type="entry name" value="Laccase"/>
</dbReference>
<dbReference type="InterPro" id="IPR045087">
    <property type="entry name" value="Cu-oxidase_fam"/>
</dbReference>
<dbReference type="Gene3D" id="2.60.40.420">
    <property type="entry name" value="Cupredoxins - blue copper proteins"/>
    <property type="match status" value="3"/>
</dbReference>
<comment type="subcellular location">
    <subcellularLocation>
        <location evidence="2 13">Secreted</location>
        <location evidence="2 13">Extracellular space</location>
        <location evidence="2 13">Apoplast</location>
    </subcellularLocation>
</comment>
<dbReference type="InterPro" id="IPR034285">
    <property type="entry name" value="CuRO_2_LCC"/>
</dbReference>
<evidence type="ECO:0000313" key="17">
    <source>
        <dbReference type="EMBL" id="GMN51893.1"/>
    </source>
</evidence>
<comment type="caution">
    <text evidence="17">The sequence shown here is derived from an EMBL/GenBank/DDBJ whole genome shotgun (WGS) entry which is preliminary data.</text>
</comment>
<keyword evidence="9 13" id="KW-0560">Oxidoreductase</keyword>
<dbReference type="Pfam" id="PF07731">
    <property type="entry name" value="Cu-oxidase_2"/>
    <property type="match status" value="1"/>
</dbReference>
<feature type="chain" id="PRO_5041517038" description="Laccase" evidence="13">
    <location>
        <begin position="29"/>
        <end position="577"/>
    </location>
</feature>
<dbReference type="InterPro" id="IPR008972">
    <property type="entry name" value="Cupredoxin"/>
</dbReference>
<name>A0AA88DAD4_FICCA</name>
<dbReference type="InterPro" id="IPR001117">
    <property type="entry name" value="Cu-oxidase_2nd"/>
</dbReference>
<keyword evidence="12 13" id="KW-0439">Lignin degradation</keyword>
<dbReference type="Proteomes" id="UP001187192">
    <property type="component" value="Unassembled WGS sequence"/>
</dbReference>
<dbReference type="SUPFAM" id="SSF49503">
    <property type="entry name" value="Cupredoxins"/>
    <property type="match status" value="3"/>
</dbReference>
<keyword evidence="18" id="KW-1185">Reference proteome</keyword>
<dbReference type="InterPro" id="IPR034288">
    <property type="entry name" value="CuRO_1_LCC"/>
</dbReference>
<dbReference type="InterPro" id="IPR011707">
    <property type="entry name" value="Cu-oxidase-like_N"/>
</dbReference>
<dbReference type="CDD" id="cd13849">
    <property type="entry name" value="CuRO_1_LCC_plant"/>
    <property type="match status" value="1"/>
</dbReference>
<dbReference type="PANTHER" id="PTHR11709:SF443">
    <property type="entry name" value="LACCASE-15"/>
    <property type="match status" value="1"/>
</dbReference>
<dbReference type="Pfam" id="PF00394">
    <property type="entry name" value="Cu-oxidase"/>
    <property type="match status" value="1"/>
</dbReference>
<evidence type="ECO:0000313" key="18">
    <source>
        <dbReference type="Proteomes" id="UP001187192"/>
    </source>
</evidence>
<dbReference type="InterPro" id="IPR034289">
    <property type="entry name" value="CuRO_3_LCC"/>
</dbReference>
<evidence type="ECO:0000256" key="4">
    <source>
        <dbReference type="ARBA" id="ARBA00012297"/>
    </source>
</evidence>
<evidence type="ECO:0000256" key="1">
    <source>
        <dbReference type="ARBA" id="ARBA00000349"/>
    </source>
</evidence>
<comment type="catalytic activity">
    <reaction evidence="1 13">
        <text>4 hydroquinone + O2 = 4 benzosemiquinone + 2 H2O</text>
        <dbReference type="Rhea" id="RHEA:11276"/>
        <dbReference type="ChEBI" id="CHEBI:15377"/>
        <dbReference type="ChEBI" id="CHEBI:15379"/>
        <dbReference type="ChEBI" id="CHEBI:17594"/>
        <dbReference type="ChEBI" id="CHEBI:17977"/>
        <dbReference type="EC" id="1.10.3.2"/>
    </reaction>
</comment>
<evidence type="ECO:0000256" key="9">
    <source>
        <dbReference type="ARBA" id="ARBA00023002"/>
    </source>
</evidence>
<sequence>MQFSKRISCFFQIVSILVLIFLCLDCQAIDSTHHHQYHFVVTEAPFTRLCSTKNILTVNGKFPGPTLLVHRGDTIFVMVHNKARHNITIHWHGVHQPRNPWSDGPEYITQCPIQPGGKFNQKIFFSTEEGTIWWHAHSDWSRATVHGAIVVFPKLGTAYPFPKPHKEVPIILGEWWKKDLIEVLEGLLKTGGEPNASDALTINGQPGDLYECSKSETFKLHVAPNQTYLLRIVNAALNTIFFFSIAKHNLTVVGSDGSYTKPLTTDYIAISPGQTMDALLFTNQNSSCLYYMAARAYSSGTNVSFDNTTATALLQYQRNEVVPSQSPLLLTSLPDYNDTKSAFKFITRVRSLADTDHQINVPLNITTKLVSTVSINTFPCPENCSCEGPNGTRLVASMNNISFVQPSVPILDAYYHHINGVFENDFPRFPPLLFDFTSDYLPLELELPKRGTKVRILDYGSTVEVVFQGTNLVSGIDHPMHLHGYSFFVVGYGFGNFNEERDKLGYNLVDPPLLNTVIVPKNGWTTVRFKATNPGVWFMHCHLERHLTWGMDTVFIVKNGKHPQSKLLPPPSDMPPC</sequence>
<dbReference type="CDD" id="cd13897">
    <property type="entry name" value="CuRO_3_LCC_plant"/>
    <property type="match status" value="1"/>
</dbReference>
<keyword evidence="5 13" id="KW-0052">Apoplast</keyword>
<dbReference type="NCBIfam" id="TIGR03389">
    <property type="entry name" value="laccase"/>
    <property type="match status" value="1"/>
</dbReference>
<dbReference type="InterPro" id="IPR002355">
    <property type="entry name" value="Cu_oxidase_Cu_BS"/>
</dbReference>
<dbReference type="GO" id="GO:0005507">
    <property type="term" value="F:copper ion binding"/>
    <property type="evidence" value="ECO:0007669"/>
    <property type="project" value="InterPro"/>
</dbReference>
<keyword evidence="7 13" id="KW-0479">Metal-binding</keyword>
<feature type="signal peptide" evidence="13">
    <location>
        <begin position="1"/>
        <end position="28"/>
    </location>
</feature>
<protein>
    <recommendedName>
        <fullName evidence="4 13">Laccase</fullName>
        <ecNumber evidence="4 13">1.10.3.2</ecNumber>
    </recommendedName>
    <alternativeName>
        <fullName evidence="13">Benzenediol:oxygen oxidoreductase</fullName>
    </alternativeName>
    <alternativeName>
        <fullName evidence="13">Diphenol oxidase</fullName>
    </alternativeName>
    <alternativeName>
        <fullName evidence="13">Urishiol oxidase</fullName>
    </alternativeName>
</protein>
<dbReference type="PROSITE" id="PS00079">
    <property type="entry name" value="MULTICOPPER_OXIDASE1"/>
    <property type="match status" value="1"/>
</dbReference>
<evidence type="ECO:0000256" key="10">
    <source>
        <dbReference type="ARBA" id="ARBA00023008"/>
    </source>
</evidence>
<evidence type="ECO:0000256" key="5">
    <source>
        <dbReference type="ARBA" id="ARBA00022523"/>
    </source>
</evidence>
<evidence type="ECO:0000256" key="13">
    <source>
        <dbReference type="RuleBase" id="RU361119"/>
    </source>
</evidence>
<dbReference type="FunFam" id="2.60.40.420:FF:000049">
    <property type="entry name" value="Laccase"/>
    <property type="match status" value="1"/>
</dbReference>
<dbReference type="PROSITE" id="PS00080">
    <property type="entry name" value="MULTICOPPER_OXIDASE2"/>
    <property type="match status" value="1"/>
</dbReference>
<evidence type="ECO:0000256" key="8">
    <source>
        <dbReference type="ARBA" id="ARBA00022737"/>
    </source>
</evidence>
<evidence type="ECO:0000256" key="12">
    <source>
        <dbReference type="ARBA" id="ARBA00023185"/>
    </source>
</evidence>
<evidence type="ECO:0000259" key="16">
    <source>
        <dbReference type="Pfam" id="PF07732"/>
    </source>
</evidence>
<reference evidence="17" key="1">
    <citation type="submission" date="2023-07" db="EMBL/GenBank/DDBJ databases">
        <title>draft genome sequence of fig (Ficus carica).</title>
        <authorList>
            <person name="Takahashi T."/>
            <person name="Nishimura K."/>
        </authorList>
    </citation>
    <scope>NUCLEOTIDE SEQUENCE</scope>
</reference>
<comment type="similarity">
    <text evidence="3 13">Belongs to the multicopper oxidase family.</text>
</comment>
<evidence type="ECO:0000256" key="7">
    <source>
        <dbReference type="ARBA" id="ARBA00022723"/>
    </source>
</evidence>
<keyword evidence="11" id="KW-0325">Glycoprotein</keyword>
<keyword evidence="10 13" id="KW-0186">Copper</keyword>
<evidence type="ECO:0000256" key="6">
    <source>
        <dbReference type="ARBA" id="ARBA00022525"/>
    </source>
</evidence>
<comment type="function">
    <text evidence="13">Lignin degradation and detoxification of lignin-derived products.</text>
</comment>